<name>A0ABQ3H1K2_9NEIS</name>
<evidence type="ECO:0000313" key="2">
    <source>
        <dbReference type="Proteomes" id="UP000604737"/>
    </source>
</evidence>
<dbReference type="RefSeq" id="WP_189460159.1">
    <property type="nucleotide sequence ID" value="NZ_BMYO01000004.1"/>
</dbReference>
<dbReference type="SUPFAM" id="SSF53474">
    <property type="entry name" value="alpha/beta-Hydrolases"/>
    <property type="match status" value="1"/>
</dbReference>
<dbReference type="EMBL" id="BMYO01000004">
    <property type="protein sequence ID" value="GHD62645.1"/>
    <property type="molecule type" value="Genomic_DNA"/>
</dbReference>
<dbReference type="Proteomes" id="UP000604737">
    <property type="component" value="Unassembled WGS sequence"/>
</dbReference>
<comment type="caution">
    <text evidence="1">The sequence shown here is derived from an EMBL/GenBank/DDBJ whole genome shotgun (WGS) entry which is preliminary data.</text>
</comment>
<evidence type="ECO:0008006" key="3">
    <source>
        <dbReference type="Google" id="ProtNLM"/>
    </source>
</evidence>
<reference evidence="2" key="1">
    <citation type="journal article" date="2019" name="Int. J. Syst. Evol. Microbiol.">
        <title>The Global Catalogue of Microorganisms (GCM) 10K type strain sequencing project: providing services to taxonomists for standard genome sequencing and annotation.</title>
        <authorList>
            <consortium name="The Broad Institute Genomics Platform"/>
            <consortium name="The Broad Institute Genome Sequencing Center for Infectious Disease"/>
            <person name="Wu L."/>
            <person name="Ma J."/>
        </authorList>
    </citation>
    <scope>NUCLEOTIDE SEQUENCE [LARGE SCALE GENOMIC DNA]</scope>
    <source>
        <strain evidence="2">KCTC 23701</strain>
    </source>
</reference>
<gene>
    <name evidence="1" type="ORF">GCM10007350_18990</name>
</gene>
<dbReference type="Gene3D" id="3.40.50.1820">
    <property type="entry name" value="alpha/beta hydrolase"/>
    <property type="match status" value="1"/>
</dbReference>
<keyword evidence="2" id="KW-1185">Reference proteome</keyword>
<dbReference type="InterPro" id="IPR029058">
    <property type="entry name" value="AB_hydrolase_fold"/>
</dbReference>
<proteinExistence type="predicted"/>
<sequence>MPKSKKPKFRSVGKKNITLEENQKDKVVALPPRDFAFFFVGGAADKKSYYGMSPTNLIQDARTALIDRLKSKGYDSEEIRQNSYHLGYDDAKGDEDIKVNFIERLQDTSSLVYLIGHSLGGWNSAHLSAILTDKGYSVEYLVTLDPVGEGIGVAMLSDIYWSKPSPKYKDSNWINIRAEVPEKLMSADDTIADLGGQWNVTTGPSINETVSLHHGNAEGMFTIHLKGGKSALDILVENFQGYVKPKPPSGLPEIKIED</sequence>
<organism evidence="1 2">
    <name type="scientific">Jeongeupia chitinilytica</name>
    <dbReference type="NCBI Taxonomy" id="1041641"/>
    <lineage>
        <taxon>Bacteria</taxon>
        <taxon>Pseudomonadati</taxon>
        <taxon>Pseudomonadota</taxon>
        <taxon>Betaproteobacteria</taxon>
        <taxon>Neisseriales</taxon>
        <taxon>Chitinibacteraceae</taxon>
        <taxon>Jeongeupia</taxon>
    </lineage>
</organism>
<accession>A0ABQ3H1K2</accession>
<evidence type="ECO:0000313" key="1">
    <source>
        <dbReference type="EMBL" id="GHD62645.1"/>
    </source>
</evidence>
<protein>
    <recommendedName>
        <fullName evidence="3">Alpha/beta hydrolase</fullName>
    </recommendedName>
</protein>